<reference evidence="17 18" key="1">
    <citation type="journal article" date="2024" name="Ann. Entomol. Soc. Am.">
        <title>Genomic analyses of the southern and eastern yellowjacket wasps (Hymenoptera: Vespidae) reveal evolutionary signatures of social life.</title>
        <authorList>
            <person name="Catto M.A."/>
            <person name="Caine P.B."/>
            <person name="Orr S.E."/>
            <person name="Hunt B.G."/>
            <person name="Goodisman M.A.D."/>
        </authorList>
    </citation>
    <scope>NUCLEOTIDE SEQUENCE [LARGE SCALE GENOMIC DNA]</scope>
    <source>
        <strain evidence="17">232</strain>
        <tissue evidence="17">Head and thorax</tissue>
    </source>
</reference>
<dbReference type="Proteomes" id="UP001607303">
    <property type="component" value="Unassembled WGS sequence"/>
</dbReference>
<comment type="subcellular location">
    <subcellularLocation>
        <location evidence="1">Cell membrane</location>
        <topology evidence="1">Multi-pass membrane protein</topology>
    </subcellularLocation>
</comment>
<evidence type="ECO:0000256" key="12">
    <source>
        <dbReference type="ARBA" id="ARBA00023303"/>
    </source>
</evidence>
<dbReference type="GO" id="GO:0005886">
    <property type="term" value="C:plasma membrane"/>
    <property type="evidence" value="ECO:0007669"/>
    <property type="project" value="UniProtKB-SubCell"/>
</dbReference>
<keyword evidence="3" id="KW-1003">Cell membrane</keyword>
<dbReference type="InterPro" id="IPR005410">
    <property type="entry name" value="2pore_dom_K_chnl_THIK"/>
</dbReference>
<name>A0ABD2C8L9_VESMC</name>
<evidence type="ECO:0000313" key="17">
    <source>
        <dbReference type="EMBL" id="KAL2741399.1"/>
    </source>
</evidence>
<evidence type="ECO:0000256" key="11">
    <source>
        <dbReference type="ARBA" id="ARBA00023136"/>
    </source>
</evidence>
<dbReference type="InterPro" id="IPR013099">
    <property type="entry name" value="K_chnl_dom"/>
</dbReference>
<evidence type="ECO:0000256" key="14">
    <source>
        <dbReference type="RuleBase" id="RU003857"/>
    </source>
</evidence>
<keyword evidence="11 15" id="KW-0472">Membrane</keyword>
<dbReference type="SUPFAM" id="SSF81324">
    <property type="entry name" value="Voltage-gated potassium channels"/>
    <property type="match status" value="2"/>
</dbReference>
<evidence type="ECO:0000256" key="15">
    <source>
        <dbReference type="SAM" id="Phobius"/>
    </source>
</evidence>
<gene>
    <name evidence="17" type="ORF">V1477_010460</name>
</gene>
<evidence type="ECO:0000256" key="8">
    <source>
        <dbReference type="ARBA" id="ARBA00022882"/>
    </source>
</evidence>
<evidence type="ECO:0000256" key="1">
    <source>
        <dbReference type="ARBA" id="ARBA00004651"/>
    </source>
</evidence>
<keyword evidence="4" id="KW-0633">Potassium transport</keyword>
<dbReference type="PRINTS" id="PR01588">
    <property type="entry name" value="THIKCHANNEL"/>
</dbReference>
<dbReference type="Pfam" id="PF07885">
    <property type="entry name" value="Ion_trans_2"/>
    <property type="match status" value="2"/>
</dbReference>
<dbReference type="AlphaFoldDB" id="A0ABD2C8L9"/>
<feature type="transmembrane region" description="Helical" evidence="15">
    <location>
        <begin position="14"/>
        <end position="35"/>
    </location>
</feature>
<comment type="catalytic activity">
    <reaction evidence="13">
        <text>K(+)(in) = K(+)(out)</text>
        <dbReference type="Rhea" id="RHEA:29463"/>
        <dbReference type="ChEBI" id="CHEBI:29103"/>
    </reaction>
</comment>
<proteinExistence type="inferred from homology"/>
<feature type="transmembrane region" description="Helical" evidence="15">
    <location>
        <begin position="266"/>
        <end position="286"/>
    </location>
</feature>
<dbReference type="PRINTS" id="PR01333">
    <property type="entry name" value="2POREKCHANEL"/>
</dbReference>
<evidence type="ECO:0000256" key="5">
    <source>
        <dbReference type="ARBA" id="ARBA00022692"/>
    </source>
</evidence>
<evidence type="ECO:0000256" key="7">
    <source>
        <dbReference type="ARBA" id="ARBA00022826"/>
    </source>
</evidence>
<dbReference type="PANTHER" id="PTHR11003">
    <property type="entry name" value="POTASSIUM CHANNEL, SUBFAMILY K"/>
    <property type="match status" value="1"/>
</dbReference>
<comment type="caution">
    <text evidence="17">The sequence shown here is derived from an EMBL/GenBank/DDBJ whole genome shotgun (WGS) entry which is preliminary data.</text>
</comment>
<feature type="domain" description="Potassium channel" evidence="16">
    <location>
        <begin position="88"/>
        <end position="145"/>
    </location>
</feature>
<feature type="domain" description="Potassium channel" evidence="16">
    <location>
        <begin position="216"/>
        <end position="293"/>
    </location>
</feature>
<evidence type="ECO:0000256" key="4">
    <source>
        <dbReference type="ARBA" id="ARBA00022538"/>
    </source>
</evidence>
<keyword evidence="5 14" id="KW-0812">Transmembrane</keyword>
<evidence type="ECO:0000313" key="18">
    <source>
        <dbReference type="Proteomes" id="UP001607303"/>
    </source>
</evidence>
<feature type="transmembrane region" description="Helical" evidence="15">
    <location>
        <begin position="204"/>
        <end position="225"/>
    </location>
</feature>
<dbReference type="InterPro" id="IPR003280">
    <property type="entry name" value="2pore_dom_K_chnl"/>
</dbReference>
<keyword evidence="7" id="KW-0630">Potassium</keyword>
<keyword evidence="7" id="KW-0631">Potassium channel</keyword>
<feature type="transmembrane region" description="Helical" evidence="15">
    <location>
        <begin position="123"/>
        <end position="153"/>
    </location>
</feature>
<organism evidence="17 18">
    <name type="scientific">Vespula maculifrons</name>
    <name type="common">Eastern yellow jacket</name>
    <name type="synonym">Wasp</name>
    <dbReference type="NCBI Taxonomy" id="7453"/>
    <lineage>
        <taxon>Eukaryota</taxon>
        <taxon>Metazoa</taxon>
        <taxon>Ecdysozoa</taxon>
        <taxon>Arthropoda</taxon>
        <taxon>Hexapoda</taxon>
        <taxon>Insecta</taxon>
        <taxon>Pterygota</taxon>
        <taxon>Neoptera</taxon>
        <taxon>Endopterygota</taxon>
        <taxon>Hymenoptera</taxon>
        <taxon>Apocrita</taxon>
        <taxon>Aculeata</taxon>
        <taxon>Vespoidea</taxon>
        <taxon>Vespidae</taxon>
        <taxon>Vespinae</taxon>
        <taxon>Vespula</taxon>
    </lineage>
</organism>
<evidence type="ECO:0000256" key="3">
    <source>
        <dbReference type="ARBA" id="ARBA00022475"/>
    </source>
</evidence>
<evidence type="ECO:0000259" key="16">
    <source>
        <dbReference type="Pfam" id="PF07885"/>
    </source>
</evidence>
<keyword evidence="9 15" id="KW-1133">Transmembrane helix</keyword>
<keyword evidence="12 14" id="KW-0407">Ion channel</keyword>
<accession>A0ABD2C8L9</accession>
<keyword evidence="10 14" id="KW-0406">Ion transport</keyword>
<evidence type="ECO:0000256" key="6">
    <source>
        <dbReference type="ARBA" id="ARBA00022723"/>
    </source>
</evidence>
<evidence type="ECO:0000256" key="2">
    <source>
        <dbReference type="ARBA" id="ARBA00022448"/>
    </source>
</evidence>
<sequence>MCVCGGLAEDNARFILLAVVLSAYMLAGATLFQILEGDLEIRQAAEFWRVYHAFRKHHLRGSPLALQRLHELLYAYGNASSAGIINKRRRWDFPGSFHFVGTIVSTIGYGSTAPQTMAGRAAVVLYGFFGCSGGILFFNLFLERIITFLAWILRSIHLYRVRKHLRQSSTSSRRVSRLSNPRSSLPDILDDDDEVSLEQWKPSVYWVMLYLLLASCLTACIAAAVYAPLEGWEYFDALYFCFISFTTIGFGDFVSTQKINYPYVHWYRFANFVFLVIGCCCIYSLLNVTSIIIKQGLNYVIDKLQCGNQDLAAPHLPRRKSSVSSIYYSKRRSMKLVAKDSIRAAEDDSDGSRRMSGELISMKDFLSANKVSLAVMQKQLYETAQMQKGGCGPIATTPNHQASVFKPGAVGPLAIASEKFENKSSINR</sequence>
<evidence type="ECO:0000256" key="13">
    <source>
        <dbReference type="ARBA" id="ARBA00034430"/>
    </source>
</evidence>
<keyword evidence="2 14" id="KW-0813">Transport</keyword>
<evidence type="ECO:0000256" key="9">
    <source>
        <dbReference type="ARBA" id="ARBA00022989"/>
    </source>
</evidence>
<keyword evidence="8" id="KW-0851">Voltage-gated channel</keyword>
<dbReference type="GO" id="GO:0034702">
    <property type="term" value="C:monoatomic ion channel complex"/>
    <property type="evidence" value="ECO:0007669"/>
    <property type="project" value="UniProtKB-KW"/>
</dbReference>
<comment type="similarity">
    <text evidence="14">Belongs to the two pore domain potassium channel (TC 1.A.1.8) family.</text>
</comment>
<dbReference type="Gene3D" id="1.10.287.70">
    <property type="match status" value="1"/>
</dbReference>
<keyword evidence="18" id="KW-1185">Reference proteome</keyword>
<feature type="transmembrane region" description="Helical" evidence="15">
    <location>
        <begin position="237"/>
        <end position="254"/>
    </location>
</feature>
<keyword evidence="6" id="KW-0479">Metal-binding</keyword>
<dbReference type="EMBL" id="JAYRBN010000059">
    <property type="protein sequence ID" value="KAL2741399.1"/>
    <property type="molecule type" value="Genomic_DNA"/>
</dbReference>
<evidence type="ECO:0000256" key="10">
    <source>
        <dbReference type="ARBA" id="ARBA00023065"/>
    </source>
</evidence>
<dbReference type="GO" id="GO:0005267">
    <property type="term" value="F:potassium channel activity"/>
    <property type="evidence" value="ECO:0007669"/>
    <property type="project" value="UniProtKB-KW"/>
</dbReference>
<dbReference type="GO" id="GO:0046872">
    <property type="term" value="F:metal ion binding"/>
    <property type="evidence" value="ECO:0007669"/>
    <property type="project" value="UniProtKB-KW"/>
</dbReference>
<protein>
    <submittedName>
        <fullName evidence="17">Potassium channel subfamily K member 13</fullName>
    </submittedName>
</protein>
<dbReference type="PANTHER" id="PTHR11003:SF10">
    <property type="entry name" value="POTASSIUM CHANNEL DOMAIN-CONTAINING PROTEIN"/>
    <property type="match status" value="1"/>
</dbReference>